<gene>
    <name evidence="8" type="ORF">EDC65_3611</name>
</gene>
<evidence type="ECO:0000259" key="7">
    <source>
        <dbReference type="PROSITE" id="PS51352"/>
    </source>
</evidence>
<dbReference type="GO" id="GO:0005829">
    <property type="term" value="C:cytosol"/>
    <property type="evidence" value="ECO:0007669"/>
    <property type="project" value="TreeGrafter"/>
</dbReference>
<dbReference type="Proteomes" id="UP000278222">
    <property type="component" value="Unassembled WGS sequence"/>
</dbReference>
<evidence type="ECO:0000256" key="4">
    <source>
        <dbReference type="ARBA" id="ARBA00023157"/>
    </source>
</evidence>
<keyword evidence="9" id="KW-1185">Reference proteome</keyword>
<keyword evidence="4" id="KW-1015">Disulfide bond</keyword>
<keyword evidence="5" id="KW-0676">Redox-active center</keyword>
<dbReference type="NCBIfam" id="TIGR01068">
    <property type="entry name" value="thioredoxin"/>
    <property type="match status" value="1"/>
</dbReference>
<evidence type="ECO:0000256" key="5">
    <source>
        <dbReference type="ARBA" id="ARBA00023284"/>
    </source>
</evidence>
<dbReference type="FunFam" id="3.40.30.10:FF:000001">
    <property type="entry name" value="Thioredoxin"/>
    <property type="match status" value="1"/>
</dbReference>
<dbReference type="InterPro" id="IPR036249">
    <property type="entry name" value="Thioredoxin-like_sf"/>
</dbReference>
<sequence>MEPLIAAAPAAADLVKNTGTATFMADVVDASFDQPVIVDFWAPWCGPCRQLGPALEKAVKEARGAVRMVKVNIDENQDLAGQMRIQSIPAVYAFKDGRPVDGFVGALPDSQVKQFVQKMAKLAGPKQSPVEEALVMAKEAMTAGDIGTAGDIYAQILEAEPTNVLAIAGIARVQIEAKDLEGAREALAQVPAEHAGHAEIVAARSALELAEEGEKAAGAFAELEAKLAANPNDHQARYDLSIALYAAGDREGAVDQLLDLIRRDRKWNDEAGRKQLLKLFEAFGFSDPLSMDARKRLSSILFS</sequence>
<keyword evidence="3" id="KW-0249">Electron transport</keyword>
<dbReference type="InterPro" id="IPR013766">
    <property type="entry name" value="Thioredoxin_domain"/>
</dbReference>
<dbReference type="Pfam" id="PF14559">
    <property type="entry name" value="TPR_19"/>
    <property type="match status" value="1"/>
</dbReference>
<dbReference type="InterPro" id="IPR017937">
    <property type="entry name" value="Thioredoxin_CS"/>
</dbReference>
<evidence type="ECO:0000256" key="1">
    <source>
        <dbReference type="ARBA" id="ARBA00008987"/>
    </source>
</evidence>
<dbReference type="PRINTS" id="PR00421">
    <property type="entry name" value="THIOREDOXIN"/>
</dbReference>
<dbReference type="InterPro" id="IPR011990">
    <property type="entry name" value="TPR-like_helical_dom_sf"/>
</dbReference>
<keyword evidence="2" id="KW-0813">Transport</keyword>
<feature type="domain" description="Thioredoxin" evidence="7">
    <location>
        <begin position="2"/>
        <end position="121"/>
    </location>
</feature>
<organism evidence="8 9">
    <name type="scientific">Stella humosa</name>
    <dbReference type="NCBI Taxonomy" id="94"/>
    <lineage>
        <taxon>Bacteria</taxon>
        <taxon>Pseudomonadati</taxon>
        <taxon>Pseudomonadota</taxon>
        <taxon>Alphaproteobacteria</taxon>
        <taxon>Rhodospirillales</taxon>
        <taxon>Stellaceae</taxon>
        <taxon>Stella</taxon>
    </lineage>
</organism>
<comment type="similarity">
    <text evidence="1">Belongs to the thioredoxin family.</text>
</comment>
<dbReference type="GO" id="GO:0006950">
    <property type="term" value="P:response to stress"/>
    <property type="evidence" value="ECO:0007669"/>
    <property type="project" value="UniProtKB-ARBA"/>
</dbReference>
<dbReference type="InterPro" id="IPR005746">
    <property type="entry name" value="Thioredoxin"/>
</dbReference>
<dbReference type="PANTHER" id="PTHR45663:SF11">
    <property type="entry name" value="GEO12009P1"/>
    <property type="match status" value="1"/>
</dbReference>
<dbReference type="GO" id="GO:0045454">
    <property type="term" value="P:cell redox homeostasis"/>
    <property type="evidence" value="ECO:0007669"/>
    <property type="project" value="TreeGrafter"/>
</dbReference>
<name>A0A3N1KUK5_9PROT</name>
<dbReference type="EMBL" id="RJKX01000015">
    <property type="protein sequence ID" value="ROP84261.1"/>
    <property type="molecule type" value="Genomic_DNA"/>
</dbReference>
<dbReference type="RefSeq" id="WP_123692048.1">
    <property type="nucleotide sequence ID" value="NZ_AP019700.1"/>
</dbReference>
<evidence type="ECO:0000313" key="9">
    <source>
        <dbReference type="Proteomes" id="UP000278222"/>
    </source>
</evidence>
<evidence type="ECO:0000256" key="2">
    <source>
        <dbReference type="ARBA" id="ARBA00022448"/>
    </source>
</evidence>
<dbReference type="Gene3D" id="1.25.40.10">
    <property type="entry name" value="Tetratricopeptide repeat domain"/>
    <property type="match status" value="2"/>
</dbReference>
<dbReference type="AlphaFoldDB" id="A0A3N1KUK5"/>
<dbReference type="SUPFAM" id="SSF52833">
    <property type="entry name" value="Thioredoxin-like"/>
    <property type="match status" value="1"/>
</dbReference>
<comment type="caution">
    <text evidence="8">The sequence shown here is derived from an EMBL/GenBank/DDBJ whole genome shotgun (WGS) entry which is preliminary data.</text>
</comment>
<dbReference type="PROSITE" id="PS00194">
    <property type="entry name" value="THIOREDOXIN_1"/>
    <property type="match status" value="1"/>
</dbReference>
<dbReference type="OrthoDB" id="9790390at2"/>
<evidence type="ECO:0000256" key="3">
    <source>
        <dbReference type="ARBA" id="ARBA00022982"/>
    </source>
</evidence>
<dbReference type="GO" id="GO:0015035">
    <property type="term" value="F:protein-disulfide reductase activity"/>
    <property type="evidence" value="ECO:0007669"/>
    <property type="project" value="UniProtKB-UniRule"/>
</dbReference>
<evidence type="ECO:0000313" key="8">
    <source>
        <dbReference type="EMBL" id="ROP84261.1"/>
    </source>
</evidence>
<reference evidence="8 9" key="1">
    <citation type="submission" date="2018-11" db="EMBL/GenBank/DDBJ databases">
        <title>Genomic Encyclopedia of Type Strains, Phase IV (KMG-IV): sequencing the most valuable type-strain genomes for metagenomic binning, comparative biology and taxonomic classification.</title>
        <authorList>
            <person name="Goeker M."/>
        </authorList>
    </citation>
    <scope>NUCLEOTIDE SEQUENCE [LARGE SCALE GENOMIC DNA]</scope>
    <source>
        <strain evidence="8 9">DSM 5900</strain>
    </source>
</reference>
<evidence type="ECO:0000256" key="6">
    <source>
        <dbReference type="NCBIfam" id="TIGR01068"/>
    </source>
</evidence>
<proteinExistence type="inferred from homology"/>
<dbReference type="Gene3D" id="3.40.30.10">
    <property type="entry name" value="Glutaredoxin"/>
    <property type="match status" value="1"/>
</dbReference>
<dbReference type="Pfam" id="PF14561">
    <property type="entry name" value="TPR_20"/>
    <property type="match status" value="1"/>
</dbReference>
<protein>
    <recommendedName>
        <fullName evidence="6">Thioredoxin</fullName>
    </recommendedName>
</protein>
<dbReference type="PROSITE" id="PS51352">
    <property type="entry name" value="THIOREDOXIN_2"/>
    <property type="match status" value="1"/>
</dbReference>
<dbReference type="CDD" id="cd02947">
    <property type="entry name" value="TRX_family"/>
    <property type="match status" value="1"/>
</dbReference>
<accession>A0A3N1KUK5</accession>
<dbReference type="PANTHER" id="PTHR45663">
    <property type="entry name" value="GEO12009P1"/>
    <property type="match status" value="1"/>
</dbReference>
<dbReference type="Pfam" id="PF00085">
    <property type="entry name" value="Thioredoxin"/>
    <property type="match status" value="1"/>
</dbReference>
<dbReference type="SUPFAM" id="SSF48452">
    <property type="entry name" value="TPR-like"/>
    <property type="match status" value="1"/>
</dbReference>